<accession>C6XQ30</accession>
<evidence type="ECO:0000256" key="3">
    <source>
        <dbReference type="ARBA" id="ARBA00022670"/>
    </source>
</evidence>
<sequence length="454" mass="49059">MSSVFIASSKKAIRLHLLSKESLNDWMQAQEKRFSTFAEAAGFKGQAGKFLLIPNSDGVVADVLFGVGEGDDPMVLTGASSSLPSGVYEIATPVPFLSVEQIAAGWADGAYRFNRYKKDDAEPAILVISKQDEREAAQIEEASIKLVRDLINTPAEDMGPTQIAEKIEELGKEFGAEVSQIIGDDLLKENYPMIHAVGRAAVQAPRYIELSWGNKKAPHIALVGKGVAFDTGGLNIKTGNYMRIMKKDMGGAAHAIGLARMIMAANLNVRLTLHIPAVENAIGRAAFRPGDVLNSRKGLTVEIDNTDAEGRLVLGDALTRACELKPDILMDFATLTGAARVAMGADVAPFFTNDEALATGIYQSGVDMGDPIWRLPLWKPYLSMLNSSVADIVNGASSPFAGTITAALFLQKFVDAPSWTHFDVWGWRLSKYGRPEGGAAFALRAVFNHLKREF</sequence>
<dbReference type="KEGG" id="hba:Hbal_0853"/>
<dbReference type="PROSITE" id="PS00631">
    <property type="entry name" value="CYTOSOL_AP"/>
    <property type="match status" value="1"/>
</dbReference>
<keyword evidence="2 7" id="KW-0031">Aminopeptidase</keyword>
<dbReference type="Pfam" id="PF00883">
    <property type="entry name" value="Peptidase_M17"/>
    <property type="match status" value="1"/>
</dbReference>
<dbReference type="STRING" id="582402.Hbal_0853"/>
<dbReference type="Gene3D" id="3.40.630.10">
    <property type="entry name" value="Zn peptidases"/>
    <property type="match status" value="1"/>
</dbReference>
<protein>
    <submittedName>
        <fullName evidence="7">Leucyl aminopeptidase</fullName>
        <ecNumber evidence="7">3.4.11.1</ecNumber>
    </submittedName>
</protein>
<dbReference type="GO" id="GO:0005737">
    <property type="term" value="C:cytoplasm"/>
    <property type="evidence" value="ECO:0007669"/>
    <property type="project" value="InterPro"/>
</dbReference>
<keyword evidence="3" id="KW-0645">Protease</keyword>
<dbReference type="Proteomes" id="UP000002745">
    <property type="component" value="Chromosome"/>
</dbReference>
<dbReference type="EMBL" id="CP001678">
    <property type="protein sequence ID" value="ACT58547.1"/>
    <property type="molecule type" value="Genomic_DNA"/>
</dbReference>
<dbReference type="OrthoDB" id="9809354at2"/>
<feature type="domain" description="Cytosol aminopeptidase" evidence="6">
    <location>
        <begin position="305"/>
        <end position="312"/>
    </location>
</feature>
<dbReference type="AlphaFoldDB" id="C6XQ30"/>
<evidence type="ECO:0000313" key="7">
    <source>
        <dbReference type="EMBL" id="ACT58547.1"/>
    </source>
</evidence>
<organism evidence="7 8">
    <name type="scientific">Hirschia baltica (strain ATCC 49814 / DSM 5838 / IFAM 1418)</name>
    <dbReference type="NCBI Taxonomy" id="582402"/>
    <lineage>
        <taxon>Bacteria</taxon>
        <taxon>Pseudomonadati</taxon>
        <taxon>Pseudomonadota</taxon>
        <taxon>Alphaproteobacteria</taxon>
        <taxon>Hyphomonadales</taxon>
        <taxon>Hyphomonadaceae</taxon>
        <taxon>Hirschia</taxon>
    </lineage>
</organism>
<gene>
    <name evidence="7" type="ordered locus">Hbal_0853</name>
</gene>
<dbReference type="HOGENOM" id="CLU_013734_2_1_5"/>
<evidence type="ECO:0000256" key="5">
    <source>
        <dbReference type="ARBA" id="ARBA00023211"/>
    </source>
</evidence>
<proteinExistence type="inferred from homology"/>
<dbReference type="PANTHER" id="PTHR11963">
    <property type="entry name" value="LEUCINE AMINOPEPTIDASE-RELATED"/>
    <property type="match status" value="1"/>
</dbReference>
<dbReference type="PRINTS" id="PR00481">
    <property type="entry name" value="LAMNOPPTDASE"/>
</dbReference>
<dbReference type="InterPro" id="IPR000819">
    <property type="entry name" value="Peptidase_M17_C"/>
</dbReference>
<dbReference type="PANTHER" id="PTHR11963:SF20">
    <property type="entry name" value="PEPTIDASE B"/>
    <property type="match status" value="1"/>
</dbReference>
<evidence type="ECO:0000256" key="1">
    <source>
        <dbReference type="ARBA" id="ARBA00009528"/>
    </source>
</evidence>
<dbReference type="GO" id="GO:0070006">
    <property type="term" value="F:metalloaminopeptidase activity"/>
    <property type="evidence" value="ECO:0007669"/>
    <property type="project" value="InterPro"/>
</dbReference>
<dbReference type="Pfam" id="PF21337">
    <property type="entry name" value="Peptidase_M17_N_1"/>
    <property type="match status" value="1"/>
</dbReference>
<dbReference type="InterPro" id="IPR043472">
    <property type="entry name" value="Macro_dom-like"/>
</dbReference>
<dbReference type="EC" id="3.4.11.1" evidence="7"/>
<evidence type="ECO:0000259" key="6">
    <source>
        <dbReference type="PROSITE" id="PS00631"/>
    </source>
</evidence>
<dbReference type="Gene3D" id="3.40.220.10">
    <property type="entry name" value="Leucine Aminopeptidase, subunit E, domain 1"/>
    <property type="match status" value="1"/>
</dbReference>
<comment type="similarity">
    <text evidence="1">Belongs to the peptidase M17 family.</text>
</comment>
<dbReference type="RefSeq" id="WP_015826697.1">
    <property type="nucleotide sequence ID" value="NC_012982.1"/>
</dbReference>
<dbReference type="GO" id="GO:0006508">
    <property type="term" value="P:proteolysis"/>
    <property type="evidence" value="ECO:0007669"/>
    <property type="project" value="UniProtKB-KW"/>
</dbReference>
<evidence type="ECO:0000256" key="4">
    <source>
        <dbReference type="ARBA" id="ARBA00022801"/>
    </source>
</evidence>
<dbReference type="eggNOG" id="COG0260">
    <property type="taxonomic scope" value="Bacteria"/>
</dbReference>
<evidence type="ECO:0000256" key="2">
    <source>
        <dbReference type="ARBA" id="ARBA00022438"/>
    </source>
</evidence>
<keyword evidence="4 7" id="KW-0378">Hydrolase</keyword>
<keyword evidence="8" id="KW-1185">Reference proteome</keyword>
<evidence type="ECO:0000313" key="8">
    <source>
        <dbReference type="Proteomes" id="UP000002745"/>
    </source>
</evidence>
<dbReference type="InterPro" id="IPR011356">
    <property type="entry name" value="Leucine_aapep/pepB"/>
</dbReference>
<dbReference type="InterPro" id="IPR048816">
    <property type="entry name" value="Peptidase_M17_N_1"/>
</dbReference>
<dbReference type="GO" id="GO:0030145">
    <property type="term" value="F:manganese ion binding"/>
    <property type="evidence" value="ECO:0007669"/>
    <property type="project" value="InterPro"/>
</dbReference>
<keyword evidence="5" id="KW-0464">Manganese</keyword>
<reference evidence="8" key="1">
    <citation type="journal article" date="2011" name="J. Bacteriol.">
        <title>Genome sequences of eight morphologically diverse alphaproteobacteria.</title>
        <authorList>
            <consortium name="US DOE Joint Genome Institute"/>
            <person name="Brown P.J."/>
            <person name="Kysela D.T."/>
            <person name="Buechlein A."/>
            <person name="Hemmerich C."/>
            <person name="Brun Y.V."/>
        </authorList>
    </citation>
    <scope>NUCLEOTIDE SEQUENCE [LARGE SCALE GENOMIC DNA]</scope>
    <source>
        <strain evidence="8">ATCC 49814 / DSM 5838 / IFAM 1418</strain>
    </source>
</reference>
<dbReference type="SUPFAM" id="SSF53187">
    <property type="entry name" value="Zn-dependent exopeptidases"/>
    <property type="match status" value="1"/>
</dbReference>
<dbReference type="CDD" id="cd00433">
    <property type="entry name" value="Peptidase_M17"/>
    <property type="match status" value="1"/>
</dbReference>
<name>C6XQ30_HIRBI</name>
<dbReference type="SUPFAM" id="SSF52949">
    <property type="entry name" value="Macro domain-like"/>
    <property type="match status" value="1"/>
</dbReference>